<accession>A0A9W8PNX1</accession>
<evidence type="ECO:0000313" key="3">
    <source>
        <dbReference type="Proteomes" id="UP001152130"/>
    </source>
</evidence>
<dbReference type="SUPFAM" id="SSF51197">
    <property type="entry name" value="Clavaminate synthase-like"/>
    <property type="match status" value="1"/>
</dbReference>
<evidence type="ECO:0000313" key="2">
    <source>
        <dbReference type="EMBL" id="KAJ4011206.1"/>
    </source>
</evidence>
<protein>
    <recommendedName>
        <fullName evidence="4">TauD/TfdA-like domain-containing protein</fullName>
    </recommendedName>
</protein>
<gene>
    <name evidence="2" type="ORF">NW766_007844</name>
</gene>
<reference evidence="2" key="1">
    <citation type="submission" date="2022-10" db="EMBL/GenBank/DDBJ databases">
        <title>Fusarium specimens isolated from Avocado Roots.</title>
        <authorList>
            <person name="Stajich J."/>
            <person name="Roper C."/>
            <person name="Heimlech-Rivalta G."/>
        </authorList>
    </citation>
    <scope>NUCLEOTIDE SEQUENCE</scope>
    <source>
        <strain evidence="2">CF00143</strain>
    </source>
</reference>
<organism evidence="2 3">
    <name type="scientific">Fusarium irregulare</name>
    <dbReference type="NCBI Taxonomy" id="2494466"/>
    <lineage>
        <taxon>Eukaryota</taxon>
        <taxon>Fungi</taxon>
        <taxon>Dikarya</taxon>
        <taxon>Ascomycota</taxon>
        <taxon>Pezizomycotina</taxon>
        <taxon>Sordariomycetes</taxon>
        <taxon>Hypocreomycetidae</taxon>
        <taxon>Hypocreales</taxon>
        <taxon>Nectriaceae</taxon>
        <taxon>Fusarium</taxon>
        <taxon>Fusarium incarnatum-equiseti species complex</taxon>
    </lineage>
</organism>
<dbReference type="Gene3D" id="3.60.130.10">
    <property type="entry name" value="Clavaminate synthase-like"/>
    <property type="match status" value="1"/>
</dbReference>
<dbReference type="OrthoDB" id="2960375at2759"/>
<dbReference type="EMBL" id="JAPDHF010000011">
    <property type="protein sequence ID" value="KAJ4011206.1"/>
    <property type="molecule type" value="Genomic_DNA"/>
</dbReference>
<proteinExistence type="predicted"/>
<evidence type="ECO:0008006" key="4">
    <source>
        <dbReference type="Google" id="ProtNLM"/>
    </source>
</evidence>
<dbReference type="InterPro" id="IPR042098">
    <property type="entry name" value="TauD-like_sf"/>
</dbReference>
<keyword evidence="3" id="KW-1185">Reference proteome</keyword>
<comment type="caution">
    <text evidence="2">The sequence shown here is derived from an EMBL/GenBank/DDBJ whole genome shotgun (WGS) entry which is preliminary data.</text>
</comment>
<dbReference type="AlphaFoldDB" id="A0A9W8PNX1"/>
<dbReference type="Proteomes" id="UP001152130">
    <property type="component" value="Unassembled WGS sequence"/>
</dbReference>
<keyword evidence="1" id="KW-0560">Oxidoreductase</keyword>
<sequence length="272" mass="31021">MLFSSTARLLRPFASSPSPLSARGLATLASQHTLQVLEAPNLSYAQQRDHVDRVSSQLERTGMLKISLGFPDDSSSYLKQLLVSLHEHHHHRLPISHSAKRGWFWDVRPNETTFQAVNHQVLQHDRYGGGTLSVMNVEKLNELLSTESKAALMAPEFRIEVPPEFIKDQDRKHITGSILISNGQSTMIRFREDIVTPLTSRAEVALQELRTALMQQEVQAHTTVHLKSSDLPKGSIILMDNRRWLHARNNIKDPERHLRRVRWDARAFDSSH</sequence>
<dbReference type="GO" id="GO:0016491">
    <property type="term" value="F:oxidoreductase activity"/>
    <property type="evidence" value="ECO:0007669"/>
    <property type="project" value="UniProtKB-KW"/>
</dbReference>
<evidence type="ECO:0000256" key="1">
    <source>
        <dbReference type="ARBA" id="ARBA00023002"/>
    </source>
</evidence>
<name>A0A9W8PNX1_9HYPO</name>